<evidence type="ECO:0000256" key="4">
    <source>
        <dbReference type="ARBA" id="ARBA00022701"/>
    </source>
</evidence>
<dbReference type="Proteomes" id="UP001166674">
    <property type="component" value="Unassembled WGS sequence"/>
</dbReference>
<keyword evidence="6" id="KW-0378">Hydrolase</keyword>
<dbReference type="InterPro" id="IPR036525">
    <property type="entry name" value="Tubulin/FtsZ_GTPase_sf"/>
</dbReference>
<evidence type="ECO:0000256" key="1">
    <source>
        <dbReference type="ARBA" id="ARBA00004496"/>
    </source>
</evidence>
<comment type="caution">
    <text evidence="9">The sequence shown here is derived from an EMBL/GenBank/DDBJ whole genome shotgun (WGS) entry which is preliminary data.</text>
</comment>
<name>A0AA41MXP5_SCICA</name>
<dbReference type="PRINTS" id="PR01161">
    <property type="entry name" value="TUBULIN"/>
</dbReference>
<dbReference type="PANTHER" id="PTHR11588">
    <property type="entry name" value="TUBULIN"/>
    <property type="match status" value="1"/>
</dbReference>
<evidence type="ECO:0000313" key="9">
    <source>
        <dbReference type="EMBL" id="MBZ3879983.1"/>
    </source>
</evidence>
<evidence type="ECO:0000256" key="8">
    <source>
        <dbReference type="ARBA" id="ARBA00049117"/>
    </source>
</evidence>
<protein>
    <submittedName>
        <fullName evidence="9">Tubulin alpha-3E chain</fullName>
    </submittedName>
</protein>
<dbReference type="GO" id="GO:0005874">
    <property type="term" value="C:microtubule"/>
    <property type="evidence" value="ECO:0007669"/>
    <property type="project" value="UniProtKB-KW"/>
</dbReference>
<comment type="catalytic activity">
    <reaction evidence="8">
        <text>GTP + H2O = GDP + phosphate + H(+)</text>
        <dbReference type="Rhea" id="RHEA:19669"/>
        <dbReference type="ChEBI" id="CHEBI:15377"/>
        <dbReference type="ChEBI" id="CHEBI:15378"/>
        <dbReference type="ChEBI" id="CHEBI:37565"/>
        <dbReference type="ChEBI" id="CHEBI:43474"/>
        <dbReference type="ChEBI" id="CHEBI:58189"/>
    </reaction>
    <physiologicalReaction direction="left-to-right" evidence="8">
        <dbReference type="Rhea" id="RHEA:19670"/>
    </physiologicalReaction>
</comment>
<dbReference type="GO" id="GO:0005525">
    <property type="term" value="F:GTP binding"/>
    <property type="evidence" value="ECO:0007669"/>
    <property type="project" value="UniProtKB-KW"/>
</dbReference>
<evidence type="ECO:0000256" key="2">
    <source>
        <dbReference type="ARBA" id="ARBA00009636"/>
    </source>
</evidence>
<evidence type="ECO:0000313" key="10">
    <source>
        <dbReference type="Proteomes" id="UP001166674"/>
    </source>
</evidence>
<dbReference type="GO" id="GO:0005200">
    <property type="term" value="F:structural constituent of cytoskeleton"/>
    <property type="evidence" value="ECO:0007669"/>
    <property type="project" value="InterPro"/>
</dbReference>
<dbReference type="Gene3D" id="3.40.50.1440">
    <property type="entry name" value="Tubulin/FtsZ, GTPase domain"/>
    <property type="match status" value="2"/>
</dbReference>
<evidence type="ECO:0000256" key="3">
    <source>
        <dbReference type="ARBA" id="ARBA00022490"/>
    </source>
</evidence>
<keyword evidence="4" id="KW-0493">Microtubule</keyword>
<evidence type="ECO:0000256" key="6">
    <source>
        <dbReference type="ARBA" id="ARBA00022801"/>
    </source>
</evidence>
<keyword evidence="5" id="KW-0547">Nucleotide-binding</keyword>
<dbReference type="EMBL" id="JAATJV010370525">
    <property type="protein sequence ID" value="MBZ3879983.1"/>
    <property type="molecule type" value="Genomic_DNA"/>
</dbReference>
<sequence length="164" mass="18440">MGNVCWEFYRLEHNIQPDGTMPRNKALGSGNDPFNTFFNETGWQACALDCLCEPGTCCHRWDGAAFYRVRQEVQVGICSPPSPPSGLMESYNSILTTHTTLEHSDCAFMVDNEAIDDVYHCKEYPTSTNLNWLIGQIVTSITASLCFDGTLNMDFMEFQTNMVP</sequence>
<comment type="similarity">
    <text evidence="2">Belongs to the tubulin family.</text>
</comment>
<dbReference type="GO" id="GO:0007017">
    <property type="term" value="P:microtubule-based process"/>
    <property type="evidence" value="ECO:0007669"/>
    <property type="project" value="InterPro"/>
</dbReference>
<accession>A0AA41MXP5</accession>
<dbReference type="GO" id="GO:0005737">
    <property type="term" value="C:cytoplasm"/>
    <property type="evidence" value="ECO:0007669"/>
    <property type="project" value="UniProtKB-SubCell"/>
</dbReference>
<dbReference type="InterPro" id="IPR000217">
    <property type="entry name" value="Tubulin"/>
</dbReference>
<evidence type="ECO:0000256" key="5">
    <source>
        <dbReference type="ARBA" id="ARBA00022741"/>
    </source>
</evidence>
<organism evidence="9 10">
    <name type="scientific">Sciurus carolinensis</name>
    <name type="common">Eastern gray squirrel</name>
    <dbReference type="NCBI Taxonomy" id="30640"/>
    <lineage>
        <taxon>Eukaryota</taxon>
        <taxon>Metazoa</taxon>
        <taxon>Chordata</taxon>
        <taxon>Craniata</taxon>
        <taxon>Vertebrata</taxon>
        <taxon>Euteleostomi</taxon>
        <taxon>Mammalia</taxon>
        <taxon>Eutheria</taxon>
        <taxon>Euarchontoglires</taxon>
        <taxon>Glires</taxon>
        <taxon>Rodentia</taxon>
        <taxon>Sciuromorpha</taxon>
        <taxon>Sciuridae</taxon>
        <taxon>Sciurinae</taxon>
        <taxon>Sciurini</taxon>
        <taxon>Sciurus</taxon>
    </lineage>
</organism>
<dbReference type="GO" id="GO:0016787">
    <property type="term" value="F:hydrolase activity"/>
    <property type="evidence" value="ECO:0007669"/>
    <property type="project" value="UniProtKB-KW"/>
</dbReference>
<dbReference type="SUPFAM" id="SSF52490">
    <property type="entry name" value="Tubulin nucleotide-binding domain-like"/>
    <property type="match status" value="1"/>
</dbReference>
<comment type="subcellular location">
    <subcellularLocation>
        <location evidence="1">Cytoplasm</location>
    </subcellularLocation>
</comment>
<dbReference type="PRINTS" id="PR01162">
    <property type="entry name" value="ALPHATUBULIN"/>
</dbReference>
<proteinExistence type="inferred from homology"/>
<dbReference type="InterPro" id="IPR002452">
    <property type="entry name" value="Alpha_tubulin"/>
</dbReference>
<reference evidence="9" key="1">
    <citation type="submission" date="2020-03" db="EMBL/GenBank/DDBJ databases">
        <title>Studies in the Genomics of Life Span.</title>
        <authorList>
            <person name="Glass D."/>
        </authorList>
    </citation>
    <scope>NUCLEOTIDE SEQUENCE</scope>
    <source>
        <strain evidence="9">SUZIE</strain>
        <tissue evidence="9">Muscle</tissue>
    </source>
</reference>
<keyword evidence="3" id="KW-0963">Cytoplasm</keyword>
<gene>
    <name evidence="9" type="ORF">SUZIE_155665</name>
</gene>
<keyword evidence="7" id="KW-0342">GTP-binding</keyword>
<keyword evidence="10" id="KW-1185">Reference proteome</keyword>
<evidence type="ECO:0000256" key="7">
    <source>
        <dbReference type="ARBA" id="ARBA00023134"/>
    </source>
</evidence>
<dbReference type="AlphaFoldDB" id="A0AA41MXP5"/>